<sequence length="472" mass="52582">MFQQQFACAAKPRLRGSMESREVTFDRLSLEASQEMNMALPDVDGMNQLSIELQLDTDVNRFPIFPTTSTCSSLDPNFASYAPSSPIDFKCHHRPSIPTSETSLLLLSQGDSLRNSLSPMTPYSSDIMDMMMDSGTSMSCTAADLNIHRMFQYGDPAPEEGSFHWNASESKQRFSGQSAAFNTPQQYSVKQQHPEVFLSTNQTLVAAAALESSLSRSIFHSPQPSDTLVAEHMTQWRPSMLQTPPRTVAPSATFQPIVPSSPAYHLTPSTPIQNKYETPIASGIASTRYSSSPICSPSKQLVSINEDSNCSIVQPTLVRTLRQSKCKGSGRSSRRPAERKQSGRSGRPSKPRMSRVGMEYPDYIPENPFACTAEDCVDKNGKRKKFKRQEHLKRHQRTCHTGIRPHYCWVPGCTTKPFSRTDNLNSHLHKTHGKNSPAARNRYIATLDPKSGVYDVDYRGPFTESGWPISSK</sequence>
<dbReference type="InterPro" id="IPR013087">
    <property type="entry name" value="Znf_C2H2_type"/>
</dbReference>
<evidence type="ECO:0000256" key="9">
    <source>
        <dbReference type="SAM" id="MobiDB-lite"/>
    </source>
</evidence>
<keyword evidence="12" id="KW-1185">Reference proteome</keyword>
<organism evidence="11 12">
    <name type="scientific">Endocarpon pusillum</name>
    <dbReference type="NCBI Taxonomy" id="364733"/>
    <lineage>
        <taxon>Eukaryota</taxon>
        <taxon>Fungi</taxon>
        <taxon>Dikarya</taxon>
        <taxon>Ascomycota</taxon>
        <taxon>Pezizomycotina</taxon>
        <taxon>Eurotiomycetes</taxon>
        <taxon>Chaetothyriomycetidae</taxon>
        <taxon>Verrucariales</taxon>
        <taxon>Verrucariaceae</taxon>
        <taxon>Endocarpon</taxon>
    </lineage>
</organism>
<evidence type="ECO:0000259" key="10">
    <source>
        <dbReference type="PROSITE" id="PS50157"/>
    </source>
</evidence>
<dbReference type="PROSITE" id="PS50157">
    <property type="entry name" value="ZINC_FINGER_C2H2_2"/>
    <property type="match status" value="1"/>
</dbReference>
<dbReference type="SMART" id="SM00355">
    <property type="entry name" value="ZnF_C2H2"/>
    <property type="match status" value="2"/>
</dbReference>
<keyword evidence="4" id="KW-0862">Zinc</keyword>
<evidence type="ECO:0000256" key="1">
    <source>
        <dbReference type="ARBA" id="ARBA00004123"/>
    </source>
</evidence>
<evidence type="ECO:0000256" key="7">
    <source>
        <dbReference type="ARBA" id="ARBA00023242"/>
    </source>
</evidence>
<evidence type="ECO:0000313" key="11">
    <source>
        <dbReference type="EMBL" id="KAF7513892.1"/>
    </source>
</evidence>
<keyword evidence="3 8" id="KW-0863">Zinc-finger</keyword>
<evidence type="ECO:0000256" key="6">
    <source>
        <dbReference type="ARBA" id="ARBA00023163"/>
    </source>
</evidence>
<comment type="subcellular location">
    <subcellularLocation>
        <location evidence="1">Nucleus</location>
    </subcellularLocation>
</comment>
<evidence type="ECO:0000256" key="3">
    <source>
        <dbReference type="ARBA" id="ARBA00022771"/>
    </source>
</evidence>
<gene>
    <name evidence="11" type="ORF">GJ744_006506</name>
</gene>
<dbReference type="AlphaFoldDB" id="A0A8H7AVW9"/>
<feature type="domain" description="C2H2-type" evidence="10">
    <location>
        <begin position="369"/>
        <end position="405"/>
    </location>
</feature>
<dbReference type="InterPro" id="IPR051061">
    <property type="entry name" value="Zinc_finger_trans_reg"/>
</dbReference>
<keyword evidence="6" id="KW-0804">Transcription</keyword>
<evidence type="ECO:0000256" key="8">
    <source>
        <dbReference type="PROSITE-ProRule" id="PRU00042"/>
    </source>
</evidence>
<reference evidence="11" key="1">
    <citation type="submission" date="2020-02" db="EMBL/GenBank/DDBJ databases">
        <authorList>
            <person name="Palmer J.M."/>
        </authorList>
    </citation>
    <scope>NUCLEOTIDE SEQUENCE</scope>
    <source>
        <strain evidence="11">EPUS1.4</strain>
        <tissue evidence="11">Thallus</tissue>
    </source>
</reference>
<dbReference type="PANTHER" id="PTHR46179">
    <property type="entry name" value="ZINC FINGER PROTEIN"/>
    <property type="match status" value="1"/>
</dbReference>
<dbReference type="OrthoDB" id="654211at2759"/>
<dbReference type="GO" id="GO:0005634">
    <property type="term" value="C:nucleus"/>
    <property type="evidence" value="ECO:0007669"/>
    <property type="project" value="UniProtKB-SubCell"/>
</dbReference>
<name>A0A8H7AVW9_9EURO</name>
<protein>
    <recommendedName>
        <fullName evidence="10">C2H2-type domain-containing protein</fullName>
    </recommendedName>
</protein>
<evidence type="ECO:0000256" key="2">
    <source>
        <dbReference type="ARBA" id="ARBA00022723"/>
    </source>
</evidence>
<evidence type="ECO:0000256" key="5">
    <source>
        <dbReference type="ARBA" id="ARBA00023015"/>
    </source>
</evidence>
<dbReference type="GO" id="GO:0006357">
    <property type="term" value="P:regulation of transcription by RNA polymerase II"/>
    <property type="evidence" value="ECO:0007669"/>
    <property type="project" value="TreeGrafter"/>
</dbReference>
<accession>A0A8H7AVW9</accession>
<evidence type="ECO:0000313" key="12">
    <source>
        <dbReference type="Proteomes" id="UP000606974"/>
    </source>
</evidence>
<evidence type="ECO:0000256" key="4">
    <source>
        <dbReference type="ARBA" id="ARBA00022833"/>
    </source>
</evidence>
<dbReference type="Gene3D" id="3.30.160.60">
    <property type="entry name" value="Classic Zinc Finger"/>
    <property type="match status" value="2"/>
</dbReference>
<feature type="region of interest" description="Disordered" evidence="9">
    <location>
        <begin position="321"/>
        <end position="357"/>
    </location>
</feature>
<proteinExistence type="predicted"/>
<dbReference type="PANTHER" id="PTHR46179:SF13">
    <property type="entry name" value="C2H2-TYPE DOMAIN-CONTAINING PROTEIN"/>
    <property type="match status" value="1"/>
</dbReference>
<keyword evidence="2" id="KW-0479">Metal-binding</keyword>
<comment type="caution">
    <text evidence="11">The sequence shown here is derived from an EMBL/GenBank/DDBJ whole genome shotgun (WGS) entry which is preliminary data.</text>
</comment>
<dbReference type="GO" id="GO:0008270">
    <property type="term" value="F:zinc ion binding"/>
    <property type="evidence" value="ECO:0007669"/>
    <property type="project" value="UniProtKB-KW"/>
</dbReference>
<dbReference type="EMBL" id="JAACFV010000003">
    <property type="protein sequence ID" value="KAF7513892.1"/>
    <property type="molecule type" value="Genomic_DNA"/>
</dbReference>
<keyword evidence="5" id="KW-0805">Transcription regulation</keyword>
<dbReference type="Proteomes" id="UP000606974">
    <property type="component" value="Unassembled WGS sequence"/>
</dbReference>
<keyword evidence="7" id="KW-0539">Nucleus</keyword>